<evidence type="ECO:0000313" key="11">
    <source>
        <dbReference type="Proteomes" id="UP001059596"/>
    </source>
</evidence>
<dbReference type="InterPro" id="IPR001314">
    <property type="entry name" value="Peptidase_S1A"/>
</dbReference>
<keyword evidence="4" id="KW-0378">Hydrolase</keyword>
<feature type="signal peptide" evidence="8">
    <location>
        <begin position="1"/>
        <end position="19"/>
    </location>
</feature>
<dbReference type="PRINTS" id="PR00722">
    <property type="entry name" value="CHYMOTRYPSIN"/>
</dbReference>
<feature type="domain" description="Peptidase S1" evidence="9">
    <location>
        <begin position="23"/>
        <end position="267"/>
    </location>
</feature>
<dbReference type="GO" id="GO:0004252">
    <property type="term" value="F:serine-type endopeptidase activity"/>
    <property type="evidence" value="ECO:0007669"/>
    <property type="project" value="InterPro"/>
</dbReference>
<keyword evidence="3 8" id="KW-0732">Signal</keyword>
<dbReference type="AlphaFoldDB" id="A0A9P9YIG8"/>
<name>A0A9P9YIG8_9MUSC</name>
<keyword evidence="7" id="KW-1015">Disulfide bond</keyword>
<evidence type="ECO:0000256" key="4">
    <source>
        <dbReference type="ARBA" id="ARBA00022801"/>
    </source>
</evidence>
<keyword evidence="5" id="KW-0720">Serine protease</keyword>
<evidence type="ECO:0000256" key="1">
    <source>
        <dbReference type="ARBA" id="ARBA00007664"/>
    </source>
</evidence>
<organism evidence="10 11">
    <name type="scientific">Drosophila gunungcola</name>
    <name type="common">fruit fly</name>
    <dbReference type="NCBI Taxonomy" id="103775"/>
    <lineage>
        <taxon>Eukaryota</taxon>
        <taxon>Metazoa</taxon>
        <taxon>Ecdysozoa</taxon>
        <taxon>Arthropoda</taxon>
        <taxon>Hexapoda</taxon>
        <taxon>Insecta</taxon>
        <taxon>Pterygota</taxon>
        <taxon>Neoptera</taxon>
        <taxon>Endopterygota</taxon>
        <taxon>Diptera</taxon>
        <taxon>Brachycera</taxon>
        <taxon>Muscomorpha</taxon>
        <taxon>Ephydroidea</taxon>
        <taxon>Drosophilidae</taxon>
        <taxon>Drosophila</taxon>
        <taxon>Sophophora</taxon>
    </lineage>
</organism>
<dbReference type="Gene3D" id="2.40.10.10">
    <property type="entry name" value="Trypsin-like serine proteases"/>
    <property type="match status" value="1"/>
</dbReference>
<evidence type="ECO:0000256" key="3">
    <source>
        <dbReference type="ARBA" id="ARBA00022729"/>
    </source>
</evidence>
<keyword evidence="2" id="KW-0645">Protease</keyword>
<proteinExistence type="inferred from homology"/>
<dbReference type="GO" id="GO:0006508">
    <property type="term" value="P:proteolysis"/>
    <property type="evidence" value="ECO:0007669"/>
    <property type="project" value="UniProtKB-KW"/>
</dbReference>
<dbReference type="OrthoDB" id="6380398at2759"/>
<dbReference type="SUPFAM" id="SSF50494">
    <property type="entry name" value="Trypsin-like serine proteases"/>
    <property type="match status" value="1"/>
</dbReference>
<keyword evidence="6" id="KW-0865">Zymogen</keyword>
<dbReference type="PANTHER" id="PTHR24276">
    <property type="entry name" value="POLYSERASE-RELATED"/>
    <property type="match status" value="1"/>
</dbReference>
<dbReference type="CDD" id="cd00190">
    <property type="entry name" value="Tryp_SPc"/>
    <property type="match status" value="1"/>
</dbReference>
<dbReference type="SMART" id="SM00020">
    <property type="entry name" value="Tryp_SPc"/>
    <property type="match status" value="1"/>
</dbReference>
<reference evidence="10" key="1">
    <citation type="journal article" date="2023" name="Genome Biol. Evol.">
        <title>Long-read-based Genome Assembly of Drosophila gunungcola Reveals Fewer Chemosensory Genes in Flower-breeding Species.</title>
        <authorList>
            <person name="Negi A."/>
            <person name="Liao B.Y."/>
            <person name="Yeh S.D."/>
        </authorList>
    </citation>
    <scope>NUCLEOTIDE SEQUENCE</scope>
    <source>
        <strain evidence="10">Sukarami</strain>
    </source>
</reference>
<dbReference type="PANTHER" id="PTHR24276:SF94">
    <property type="entry name" value="AT20289P-RELATED"/>
    <property type="match status" value="1"/>
</dbReference>
<comment type="caution">
    <text evidence="10">The sequence shown here is derived from an EMBL/GenBank/DDBJ whole genome shotgun (WGS) entry which is preliminary data.</text>
</comment>
<dbReference type="InterPro" id="IPR009003">
    <property type="entry name" value="Peptidase_S1_PA"/>
</dbReference>
<evidence type="ECO:0000256" key="8">
    <source>
        <dbReference type="SAM" id="SignalP"/>
    </source>
</evidence>
<evidence type="ECO:0000259" key="9">
    <source>
        <dbReference type="PROSITE" id="PS50240"/>
    </source>
</evidence>
<evidence type="ECO:0000256" key="5">
    <source>
        <dbReference type="ARBA" id="ARBA00022825"/>
    </source>
</evidence>
<feature type="chain" id="PRO_5040227326" description="Peptidase S1 domain-containing protein" evidence="8">
    <location>
        <begin position="20"/>
        <end position="268"/>
    </location>
</feature>
<sequence length="268" mass="29907">MIRTLILLQFVALPWLVFGEHRIIGGNTRSIKVVPWFGSLLAKSKLKCSGVLVKSNYFLTAAKCVAGYKLSDLKVRLGTSSCQSGGFKVGVCKVKIHPQYSAWRFDNNLALLRTCESLATTRQIKAIERADKVPQDHSRANLTGCGARRGSWYDIAEGRTFDEFLDALNDMFLDLPTQLHSTELRILNQNQCASDWRSFGSYRLKGISHLTICTKTSRKGACVYDMGAPLVVDNKLVGILSTSGCSFKPDVYSNVIKHKTWFDDNTKE</sequence>
<evidence type="ECO:0000256" key="6">
    <source>
        <dbReference type="ARBA" id="ARBA00023145"/>
    </source>
</evidence>
<dbReference type="PROSITE" id="PS50240">
    <property type="entry name" value="TRYPSIN_DOM"/>
    <property type="match status" value="1"/>
</dbReference>
<dbReference type="InterPro" id="IPR001254">
    <property type="entry name" value="Trypsin_dom"/>
</dbReference>
<protein>
    <recommendedName>
        <fullName evidence="9">Peptidase S1 domain-containing protein</fullName>
    </recommendedName>
</protein>
<dbReference type="EMBL" id="JAMKOV010000012">
    <property type="protein sequence ID" value="KAI8037563.1"/>
    <property type="molecule type" value="Genomic_DNA"/>
</dbReference>
<evidence type="ECO:0000256" key="7">
    <source>
        <dbReference type="ARBA" id="ARBA00023157"/>
    </source>
</evidence>
<dbReference type="Pfam" id="PF00089">
    <property type="entry name" value="Trypsin"/>
    <property type="match status" value="2"/>
</dbReference>
<gene>
    <name evidence="10" type="ORF">M5D96_009716</name>
</gene>
<evidence type="ECO:0000256" key="2">
    <source>
        <dbReference type="ARBA" id="ARBA00022670"/>
    </source>
</evidence>
<accession>A0A9P9YIG8</accession>
<dbReference type="InterPro" id="IPR043504">
    <property type="entry name" value="Peptidase_S1_PA_chymotrypsin"/>
</dbReference>
<comment type="similarity">
    <text evidence="1">Belongs to the peptidase S1 family.</text>
</comment>
<keyword evidence="11" id="KW-1185">Reference proteome</keyword>
<dbReference type="Proteomes" id="UP001059596">
    <property type="component" value="Unassembled WGS sequence"/>
</dbReference>
<evidence type="ECO:0000313" key="10">
    <source>
        <dbReference type="EMBL" id="KAI8037563.1"/>
    </source>
</evidence>
<dbReference type="InterPro" id="IPR050430">
    <property type="entry name" value="Peptidase_S1"/>
</dbReference>